<sequence length="265" mass="27409">MNNTIANTERFTVAYCTQPGYGTRLIPDGTLTSVHFVKTPNYVQVVANGDFTKINIAPGDEGGELDPHGDDGNGNPEGTLVYSRAFGNDSHGNPKQMHQWMQFISYSQACFRACVNNDAYDSALCQHIYDKMGCGWVMPSNYTVGAFDNCEGDNGDPPGVYGTSTWYQGDCGAACAPPAHDPPASSNCQNIASPMNKVMLPGMTTSTTMSSMTTSASSTNPSSGSGSSSSSSSNHSGAVGQVGTSSLGATALVVAAAIGAGALLL</sequence>
<dbReference type="Proteomes" id="UP000027361">
    <property type="component" value="Unassembled WGS sequence"/>
</dbReference>
<reference evidence="2 3" key="1">
    <citation type="submission" date="2014-05" db="EMBL/GenBank/DDBJ databases">
        <title>Draft genome sequence of a rare smut relative, Tilletiaria anomala UBC 951.</title>
        <authorList>
            <consortium name="DOE Joint Genome Institute"/>
            <person name="Toome M."/>
            <person name="Kuo A."/>
            <person name="Henrissat B."/>
            <person name="Lipzen A."/>
            <person name="Tritt A."/>
            <person name="Yoshinaga Y."/>
            <person name="Zane M."/>
            <person name="Barry K."/>
            <person name="Grigoriev I.V."/>
            <person name="Spatafora J.W."/>
            <person name="Aimea M.C."/>
        </authorList>
    </citation>
    <scope>NUCLEOTIDE SEQUENCE [LARGE SCALE GENOMIC DNA]</scope>
    <source>
        <strain evidence="2 3">UBC 951</strain>
    </source>
</reference>
<organism evidence="2 3">
    <name type="scientific">Tilletiaria anomala (strain ATCC 24038 / CBS 436.72 / UBC 951)</name>
    <dbReference type="NCBI Taxonomy" id="1037660"/>
    <lineage>
        <taxon>Eukaryota</taxon>
        <taxon>Fungi</taxon>
        <taxon>Dikarya</taxon>
        <taxon>Basidiomycota</taxon>
        <taxon>Ustilaginomycotina</taxon>
        <taxon>Exobasidiomycetes</taxon>
        <taxon>Georgefischeriales</taxon>
        <taxon>Tilletiariaceae</taxon>
        <taxon>Tilletiaria</taxon>
    </lineage>
</organism>
<proteinExistence type="predicted"/>
<protein>
    <recommendedName>
        <fullName evidence="4">Carbohydrate-binding module family 13 protein</fullName>
    </recommendedName>
</protein>
<evidence type="ECO:0008006" key="4">
    <source>
        <dbReference type="Google" id="ProtNLM"/>
    </source>
</evidence>
<dbReference type="EMBL" id="JMSN01000012">
    <property type="protein sequence ID" value="KDN52279.1"/>
    <property type="molecule type" value="Genomic_DNA"/>
</dbReference>
<evidence type="ECO:0000313" key="3">
    <source>
        <dbReference type="Proteomes" id="UP000027361"/>
    </source>
</evidence>
<feature type="region of interest" description="Disordered" evidence="1">
    <location>
        <begin position="57"/>
        <end position="86"/>
    </location>
</feature>
<dbReference type="STRING" id="1037660.A0A066WMP4"/>
<evidence type="ECO:0000256" key="1">
    <source>
        <dbReference type="SAM" id="MobiDB-lite"/>
    </source>
</evidence>
<gene>
    <name evidence="2" type="ORF">K437DRAFT_26255</name>
</gene>
<dbReference type="AlphaFoldDB" id="A0A066WMP4"/>
<dbReference type="InParanoid" id="A0A066WMP4"/>
<dbReference type="OrthoDB" id="2564904at2759"/>
<dbReference type="RefSeq" id="XP_013245060.1">
    <property type="nucleotide sequence ID" value="XM_013389606.1"/>
</dbReference>
<accession>A0A066WMP4</accession>
<comment type="caution">
    <text evidence="2">The sequence shown here is derived from an EMBL/GenBank/DDBJ whole genome shotgun (WGS) entry which is preliminary data.</text>
</comment>
<dbReference type="OMA" id="CVNNDAY"/>
<dbReference type="HOGENOM" id="CLU_036093_2_1_1"/>
<keyword evidence="3" id="KW-1185">Reference proteome</keyword>
<dbReference type="GeneID" id="25265637"/>
<feature type="region of interest" description="Disordered" evidence="1">
    <location>
        <begin position="208"/>
        <end position="241"/>
    </location>
</feature>
<name>A0A066WMP4_TILAU</name>
<evidence type="ECO:0000313" key="2">
    <source>
        <dbReference type="EMBL" id="KDN52279.1"/>
    </source>
</evidence>
<feature type="compositionally biased region" description="Low complexity" evidence="1">
    <location>
        <begin position="208"/>
        <end position="233"/>
    </location>
</feature>